<sequence length="527" mass="59264">MDNVINGTSAESFGYKLPDLSEIDFNDKSDYVHLIIIVNSVLMGLIVLFMAARIYARVGLASRFQVDDALMVAATLVSLACSSIIIYCKTPRLLKRIGPGTDFHIKTAIRLGLGHHIWNQNLTDMEELKENIGLFAKILNNGAGLLYSFSLNLVKCSIVTLYIRVFPVKWFRYFLYGVGFTLVASFLMTLFVVVFHCKPIEASWDWTIKDAKCINLMVFLQTMAGINVTTDVILATAPIPMIWNLKMSRREKLAIASLVTLATFACIASIVRFINLDGLKHFDITYSSTLPIIWSVIEVDVAILCASASSIKPILARHFSFWGIFNRSLVTVNELPHNHPEVTDSATKNSTFTTANRVFSNSSSESYIANTGYLYSTDRPSTPESPRTAKREWNYDSISSSHRTDRFSVDPVDWDDYWRNNIRNDISAPIDKDIRKKVEAEGAHKTKEKGPNTKRLNSLRAEVSEAPGTGRLLSLPLDRDGKEGLRIVLSRRVQILEPTPPPWRYGLRISDFRGDTEKACAFKMDSH</sequence>
<evidence type="ECO:0000256" key="5">
    <source>
        <dbReference type="ARBA" id="ARBA00038359"/>
    </source>
</evidence>
<feature type="transmembrane region" description="Helical" evidence="6">
    <location>
        <begin position="145"/>
        <end position="166"/>
    </location>
</feature>
<keyword evidence="2 6" id="KW-0812">Transmembrane</keyword>
<feature type="transmembrane region" description="Helical" evidence="6">
    <location>
        <begin position="31"/>
        <end position="56"/>
    </location>
</feature>
<keyword evidence="4 6" id="KW-0472">Membrane</keyword>
<dbReference type="PANTHER" id="PTHR33048">
    <property type="entry name" value="PTH11-LIKE INTEGRAL MEMBRANE PROTEIN (AFU_ORTHOLOGUE AFUA_5G11245)"/>
    <property type="match status" value="1"/>
</dbReference>
<organism evidence="8 9">
    <name type="scientific">Arthrobotrys musiformis</name>
    <dbReference type="NCBI Taxonomy" id="47236"/>
    <lineage>
        <taxon>Eukaryota</taxon>
        <taxon>Fungi</taxon>
        <taxon>Dikarya</taxon>
        <taxon>Ascomycota</taxon>
        <taxon>Pezizomycotina</taxon>
        <taxon>Orbiliomycetes</taxon>
        <taxon>Orbiliales</taxon>
        <taxon>Orbiliaceae</taxon>
        <taxon>Arthrobotrys</taxon>
    </lineage>
</organism>
<reference evidence="8 9" key="1">
    <citation type="submission" date="2023-08" db="EMBL/GenBank/DDBJ databases">
        <authorList>
            <person name="Palmer J.M."/>
        </authorList>
    </citation>
    <scope>NUCLEOTIDE SEQUENCE [LARGE SCALE GENOMIC DNA]</scope>
    <source>
        <strain evidence="8 9">TWF481</strain>
    </source>
</reference>
<feature type="transmembrane region" description="Helical" evidence="6">
    <location>
        <begin position="253"/>
        <end position="271"/>
    </location>
</feature>
<keyword evidence="9" id="KW-1185">Reference proteome</keyword>
<dbReference type="GO" id="GO:0016020">
    <property type="term" value="C:membrane"/>
    <property type="evidence" value="ECO:0007669"/>
    <property type="project" value="UniProtKB-SubCell"/>
</dbReference>
<feature type="transmembrane region" description="Helical" evidence="6">
    <location>
        <begin position="173"/>
        <end position="196"/>
    </location>
</feature>
<feature type="transmembrane region" description="Helical" evidence="6">
    <location>
        <begin position="68"/>
        <end position="87"/>
    </location>
</feature>
<proteinExistence type="inferred from homology"/>
<comment type="caution">
    <text evidence="8">The sequence shown here is derived from an EMBL/GenBank/DDBJ whole genome shotgun (WGS) entry which is preliminary data.</text>
</comment>
<comment type="similarity">
    <text evidence="5">Belongs to the SAT4 family.</text>
</comment>
<evidence type="ECO:0000256" key="1">
    <source>
        <dbReference type="ARBA" id="ARBA00004141"/>
    </source>
</evidence>
<evidence type="ECO:0000313" key="8">
    <source>
        <dbReference type="EMBL" id="KAK6508819.1"/>
    </source>
</evidence>
<gene>
    <name evidence="8" type="ORF">TWF481_003587</name>
</gene>
<evidence type="ECO:0000259" key="7">
    <source>
        <dbReference type="Pfam" id="PF20684"/>
    </source>
</evidence>
<protein>
    <recommendedName>
        <fullName evidence="7">Rhodopsin domain-containing protein</fullName>
    </recommendedName>
</protein>
<comment type="subcellular location">
    <subcellularLocation>
        <location evidence="1">Membrane</location>
        <topology evidence="1">Multi-pass membrane protein</topology>
    </subcellularLocation>
</comment>
<evidence type="ECO:0000256" key="6">
    <source>
        <dbReference type="SAM" id="Phobius"/>
    </source>
</evidence>
<dbReference type="EMBL" id="JAVHJL010000002">
    <property type="protein sequence ID" value="KAK6508819.1"/>
    <property type="molecule type" value="Genomic_DNA"/>
</dbReference>
<dbReference type="InterPro" id="IPR049326">
    <property type="entry name" value="Rhodopsin_dom_fungi"/>
</dbReference>
<dbReference type="Proteomes" id="UP001370758">
    <property type="component" value="Unassembled WGS sequence"/>
</dbReference>
<dbReference type="AlphaFoldDB" id="A0AAV9WGY2"/>
<dbReference type="InterPro" id="IPR052337">
    <property type="entry name" value="SAT4-like"/>
</dbReference>
<accession>A0AAV9WGY2</accession>
<dbReference type="PANTHER" id="PTHR33048:SF131">
    <property type="entry name" value="INTEGRAL MEMBRANE PROTEIN"/>
    <property type="match status" value="1"/>
</dbReference>
<evidence type="ECO:0000256" key="4">
    <source>
        <dbReference type="ARBA" id="ARBA00023136"/>
    </source>
</evidence>
<dbReference type="Pfam" id="PF20684">
    <property type="entry name" value="Fung_rhodopsin"/>
    <property type="match status" value="1"/>
</dbReference>
<evidence type="ECO:0000256" key="3">
    <source>
        <dbReference type="ARBA" id="ARBA00022989"/>
    </source>
</evidence>
<evidence type="ECO:0000256" key="2">
    <source>
        <dbReference type="ARBA" id="ARBA00022692"/>
    </source>
</evidence>
<keyword evidence="3 6" id="KW-1133">Transmembrane helix</keyword>
<feature type="domain" description="Rhodopsin" evidence="7">
    <location>
        <begin position="52"/>
        <end position="317"/>
    </location>
</feature>
<name>A0AAV9WGY2_9PEZI</name>
<feature type="transmembrane region" description="Helical" evidence="6">
    <location>
        <begin position="216"/>
        <end position="241"/>
    </location>
</feature>
<evidence type="ECO:0000313" key="9">
    <source>
        <dbReference type="Proteomes" id="UP001370758"/>
    </source>
</evidence>